<organism evidence="1 2">
    <name type="scientific">Romboutsia weinsteinii</name>
    <dbReference type="NCBI Taxonomy" id="2020949"/>
    <lineage>
        <taxon>Bacteria</taxon>
        <taxon>Bacillati</taxon>
        <taxon>Bacillota</taxon>
        <taxon>Clostridia</taxon>
        <taxon>Peptostreptococcales</taxon>
        <taxon>Peptostreptococcaceae</taxon>
        <taxon>Romboutsia</taxon>
    </lineage>
</organism>
<reference evidence="1 2" key="1">
    <citation type="journal article" date="2017" name="Genome Announc.">
        <title>Draft Genome Sequence of Romboutsia weinsteinii sp. nov. Strain CCRI-19649(T) Isolated from Surface Water.</title>
        <authorList>
            <person name="Maheux A.F."/>
            <person name="Boudreau D.K."/>
            <person name="Berube E."/>
            <person name="Boissinot M."/>
            <person name="Cantin P."/>
            <person name="Raymond F."/>
            <person name="Corbeil J."/>
            <person name="Omar R.F."/>
            <person name="Bergeron M.G."/>
        </authorList>
    </citation>
    <scope>NUCLEOTIDE SEQUENCE [LARGE SCALE GENOMIC DNA]</scope>
    <source>
        <strain evidence="1 2">CCRI-19649</strain>
    </source>
</reference>
<sequence length="83" mass="9643">MSKRFKINKDKEKEAIINDIKEAQADIKVAENFFQCVSDPELIDVAIYELEAKKSRYYYLIRVAKEKGIKKSLKESLIDAMAK</sequence>
<evidence type="ECO:0000313" key="2">
    <source>
        <dbReference type="Proteomes" id="UP000215694"/>
    </source>
</evidence>
<protein>
    <submittedName>
        <fullName evidence="1">DUF2508 family protein</fullName>
    </submittedName>
</protein>
<dbReference type="OrthoDB" id="1809893at2"/>
<comment type="caution">
    <text evidence="1">The sequence shown here is derived from an EMBL/GenBank/DDBJ whole genome shotgun (WGS) entry which is preliminary data.</text>
</comment>
<dbReference type="InterPro" id="IPR019644">
    <property type="entry name" value="DUF2508"/>
</dbReference>
<accession>A0A371IX67</accession>
<gene>
    <name evidence="1" type="ORF">CHL78_020150</name>
</gene>
<keyword evidence="2" id="KW-1185">Reference proteome</keyword>
<dbReference type="AlphaFoldDB" id="A0A371IX67"/>
<name>A0A371IX67_9FIRM</name>
<dbReference type="EMBL" id="NOJY02000136">
    <property type="protein sequence ID" value="RDY25072.1"/>
    <property type="molecule type" value="Genomic_DNA"/>
</dbReference>
<proteinExistence type="predicted"/>
<evidence type="ECO:0000313" key="1">
    <source>
        <dbReference type="EMBL" id="RDY25072.1"/>
    </source>
</evidence>
<dbReference type="RefSeq" id="WP_094368535.1">
    <property type="nucleotide sequence ID" value="NZ_NOJY02000136.1"/>
</dbReference>
<dbReference type="Pfam" id="PF10704">
    <property type="entry name" value="DUF2508"/>
    <property type="match status" value="1"/>
</dbReference>
<dbReference type="Proteomes" id="UP000215694">
    <property type="component" value="Unassembled WGS sequence"/>
</dbReference>